<dbReference type="EMBL" id="JAHLFP010000019">
    <property type="protein sequence ID" value="MBU3805795.1"/>
    <property type="molecule type" value="Genomic_DNA"/>
</dbReference>
<reference evidence="2" key="2">
    <citation type="submission" date="2021-04" db="EMBL/GenBank/DDBJ databases">
        <authorList>
            <person name="Gilroy R."/>
        </authorList>
    </citation>
    <scope>NUCLEOTIDE SEQUENCE</scope>
    <source>
        <strain evidence="2">B5_2728</strain>
    </source>
</reference>
<keyword evidence="2" id="KW-0328">Glycosyltransferase</keyword>
<evidence type="ECO:0000313" key="3">
    <source>
        <dbReference type="Proteomes" id="UP000713596"/>
    </source>
</evidence>
<accession>A0A948WR04</accession>
<evidence type="ECO:0000259" key="1">
    <source>
        <dbReference type="Pfam" id="PF13439"/>
    </source>
</evidence>
<dbReference type="EC" id="2.4.-.-" evidence="2"/>
<feature type="domain" description="Glycosyltransferase subfamily 4-like N-terminal" evidence="1">
    <location>
        <begin position="20"/>
        <end position="183"/>
    </location>
</feature>
<reference evidence="2" key="1">
    <citation type="journal article" date="2021" name="PeerJ">
        <title>Extensive microbial diversity within the chicken gut microbiome revealed by metagenomics and culture.</title>
        <authorList>
            <person name="Gilroy R."/>
            <person name="Ravi A."/>
            <person name="Getino M."/>
            <person name="Pursley I."/>
            <person name="Horton D.L."/>
            <person name="Alikhan N.F."/>
            <person name="Baker D."/>
            <person name="Gharbi K."/>
            <person name="Hall N."/>
            <person name="Watson M."/>
            <person name="Adriaenssens E.M."/>
            <person name="Foster-Nyarko E."/>
            <person name="Jarju S."/>
            <person name="Secka A."/>
            <person name="Antonio M."/>
            <person name="Oren A."/>
            <person name="Chaudhuri R.R."/>
            <person name="La Ragione R."/>
            <person name="Hildebrand F."/>
            <person name="Pallen M.J."/>
        </authorList>
    </citation>
    <scope>NUCLEOTIDE SEQUENCE</scope>
    <source>
        <strain evidence="2">B5_2728</strain>
    </source>
</reference>
<keyword evidence="2" id="KW-0808">Transferase</keyword>
<dbReference type="SUPFAM" id="SSF53756">
    <property type="entry name" value="UDP-Glycosyltransferase/glycogen phosphorylase"/>
    <property type="match status" value="1"/>
</dbReference>
<dbReference type="GO" id="GO:0016757">
    <property type="term" value="F:glycosyltransferase activity"/>
    <property type="evidence" value="ECO:0007669"/>
    <property type="project" value="UniProtKB-KW"/>
</dbReference>
<comment type="caution">
    <text evidence="2">The sequence shown here is derived from an EMBL/GenBank/DDBJ whole genome shotgun (WGS) entry which is preliminary data.</text>
</comment>
<dbReference type="Pfam" id="PF13439">
    <property type="entry name" value="Glyco_transf_4"/>
    <property type="match status" value="1"/>
</dbReference>
<dbReference type="InterPro" id="IPR050194">
    <property type="entry name" value="Glycosyltransferase_grp1"/>
</dbReference>
<proteinExistence type="predicted"/>
<protein>
    <submittedName>
        <fullName evidence="2">Glycosyltransferase</fullName>
        <ecNumber evidence="2">2.4.-.-</ecNumber>
    </submittedName>
</protein>
<evidence type="ECO:0000313" key="2">
    <source>
        <dbReference type="EMBL" id="MBU3805795.1"/>
    </source>
</evidence>
<dbReference type="InterPro" id="IPR028098">
    <property type="entry name" value="Glyco_trans_4-like_N"/>
</dbReference>
<dbReference type="Gene3D" id="3.40.50.2000">
    <property type="entry name" value="Glycogen Phosphorylase B"/>
    <property type="match status" value="2"/>
</dbReference>
<name>A0A948WR04_9FIRM</name>
<dbReference type="Pfam" id="PF13692">
    <property type="entry name" value="Glyco_trans_1_4"/>
    <property type="match status" value="1"/>
</dbReference>
<organism evidence="2 3">
    <name type="scientific">Candidatus Allofournierella pullistercoris</name>
    <dbReference type="NCBI Taxonomy" id="2838597"/>
    <lineage>
        <taxon>Bacteria</taxon>
        <taxon>Bacillati</taxon>
        <taxon>Bacillota</taxon>
        <taxon>Clostridia</taxon>
        <taxon>Eubacteriales</taxon>
        <taxon>Oscillospiraceae</taxon>
        <taxon>Allofournierella</taxon>
    </lineage>
</organism>
<dbReference type="AlphaFoldDB" id="A0A948WR04"/>
<dbReference type="PANTHER" id="PTHR45947">
    <property type="entry name" value="SULFOQUINOVOSYL TRANSFERASE SQD2"/>
    <property type="match status" value="1"/>
</dbReference>
<sequence>MPHSNPSKPKLLFVVEAMGGGVFTYTVNLCNALTRWYDICLAYAVRPQTPVDYLEYFDPAIHLVKVKDFTRPISPKKDIKAFMELKKIAKDFKPDVIHLHSSKAGVLGRIAFAFGKTPLFYTPHGYSFLMQGVGGKTKAMYYTIEWMLAKLPCTTISCSVGEHQQTLTLTHRAALVNNGIDTRELDEILASSQDTQLLVPLKESILKGKNAPCVYTLGRICVQKNPQLFQQMAQLLPEFDFLWIGDGELREVLSAPNITITGWTNRQQALALAQKANYFVLPSLWEGLPISLLESMYLRKPCLVSNVIGNRDVVEHGKNGFIGDTAEQFAQSVRVLSNPHLCQSICDTAFQDVMEHYTVETMAAGYHEIYNKAMGAMQVKEHTYPM</sequence>
<dbReference type="Proteomes" id="UP000713596">
    <property type="component" value="Unassembled WGS sequence"/>
</dbReference>
<gene>
    <name evidence="2" type="ORF">H9882_02745</name>
</gene>
<dbReference type="PANTHER" id="PTHR45947:SF14">
    <property type="entry name" value="SLL1723 PROTEIN"/>
    <property type="match status" value="1"/>
</dbReference>